<protein>
    <submittedName>
        <fullName evidence="2">Uncharacterized protein</fullName>
    </submittedName>
</protein>
<keyword evidence="1" id="KW-0812">Transmembrane</keyword>
<keyword evidence="1" id="KW-1133">Transmembrane helix</keyword>
<evidence type="ECO:0000313" key="3">
    <source>
        <dbReference type="Proteomes" id="UP000000378"/>
    </source>
</evidence>
<dbReference type="RefSeq" id="WP_013176217.1">
    <property type="nucleotide sequence ID" value="NC_014220.1"/>
</dbReference>
<dbReference type="HOGENOM" id="CLU_3158692_0_0_9"/>
<keyword evidence="3" id="KW-1185">Reference proteome</keyword>
<keyword evidence="1" id="KW-0472">Membrane</keyword>
<gene>
    <name evidence="2" type="ordered locus">Slip_2068</name>
</gene>
<accession>D7CIT7</accession>
<sequence length="48" mass="5636">MADDQVRTDTPMDLGTFHFLRTGWWIFHVIVIVGIFYLGWLYGGSVFR</sequence>
<evidence type="ECO:0000256" key="1">
    <source>
        <dbReference type="SAM" id="Phobius"/>
    </source>
</evidence>
<evidence type="ECO:0000313" key="2">
    <source>
        <dbReference type="EMBL" id="ADI02815.1"/>
    </source>
</evidence>
<reference evidence="3" key="1">
    <citation type="journal article" date="2010" name="Stand. Genomic Sci.">
        <title>Complete genome sequence of Syntrophothermus lipocalidus type strain (TGB-C1T).</title>
        <authorList>
            <consortium name="US DOE Joint Genome Institute (JGI-PGF)"/>
            <person name="Djao O."/>
            <person name="Zhang X."/>
            <person name="Lucas S."/>
            <person name="Lapidus A."/>
            <person name="Glavina Del Rio T."/>
            <person name="Nolan M."/>
            <person name="Tice H."/>
            <person name="Cheng J."/>
            <person name="Han C."/>
            <person name="Tapia R."/>
            <person name="Goodwin L."/>
            <person name="Pitluck S."/>
            <person name="Liolios K."/>
            <person name="Ivanova N."/>
            <person name="Mavromatis K."/>
            <person name="Mikhailova N."/>
            <person name="Ovchinnikova G."/>
            <person name="Pati A."/>
            <person name="Brambilla E."/>
            <person name="Chen A."/>
            <person name="Palaniappan K."/>
            <person name="Land M."/>
            <person name="Hauser L."/>
            <person name="Chang Y."/>
            <person name="Jeffries C."/>
            <person name="Rohde M."/>
            <person name="Sikorski J."/>
            <person name="Spring S."/>
            <person name="Goker M."/>
            <person name="Detter J."/>
            <person name="Woyke T."/>
            <person name="Bristow J."/>
            <person name="Eisen J."/>
            <person name="Markowitz V."/>
            <person name="Hugenholtz P."/>
            <person name="Kyrpides N."/>
            <person name="Klenk H."/>
        </authorList>
    </citation>
    <scope>NUCLEOTIDE SEQUENCE [LARGE SCALE GENOMIC DNA]</scope>
    <source>
        <strain evidence="3">DSM 12680 / TGB-C1</strain>
    </source>
</reference>
<organism evidence="2 3">
    <name type="scientific">Syntrophothermus lipocalidus (strain DSM 12680 / TGB-C1)</name>
    <dbReference type="NCBI Taxonomy" id="643648"/>
    <lineage>
        <taxon>Bacteria</taxon>
        <taxon>Bacillati</taxon>
        <taxon>Bacillota</taxon>
        <taxon>Clostridia</taxon>
        <taxon>Eubacteriales</taxon>
        <taxon>Syntrophomonadaceae</taxon>
        <taxon>Syntrophothermus</taxon>
    </lineage>
</organism>
<dbReference type="AlphaFoldDB" id="D7CIT7"/>
<proteinExistence type="predicted"/>
<dbReference type="KEGG" id="slp:Slip_2068"/>
<reference evidence="2 3" key="2">
    <citation type="journal article" date="2010" name="Stand. Genomic Sci.">
        <title>Complete genome sequence of Syntrophothermus lipocalidus type strain (TGB-C1).</title>
        <authorList>
            <person name="Djao O.D."/>
            <person name="Zhang X."/>
            <person name="Lucas S."/>
            <person name="Lapidus A."/>
            <person name="Del Rio T.G."/>
            <person name="Nolan M."/>
            <person name="Tice H."/>
            <person name="Cheng J.F."/>
            <person name="Han C."/>
            <person name="Tapia R."/>
            <person name="Goodwin L."/>
            <person name="Pitluck S."/>
            <person name="Liolios K."/>
            <person name="Ivanova N."/>
            <person name="Mavromatis K."/>
            <person name="Mikhailova N."/>
            <person name="Ovchinnikova G."/>
            <person name="Pati A."/>
            <person name="Brambilla E."/>
            <person name="Chen A."/>
            <person name="Palaniappan K."/>
            <person name="Land M."/>
            <person name="Hauser L."/>
            <person name="Chang Y.J."/>
            <person name="Jeffries C.D."/>
            <person name="Rohde M."/>
            <person name="Sikorski J."/>
            <person name="Spring S."/>
            <person name="Goker M."/>
            <person name="Detter J.C."/>
            <person name="Woyke T."/>
            <person name="Bristow J."/>
            <person name="Eisen J.A."/>
            <person name="Markowitz V."/>
            <person name="Hugenholtz P."/>
            <person name="Kyrpides N.C."/>
            <person name="Klenk H.P."/>
        </authorList>
    </citation>
    <scope>NUCLEOTIDE SEQUENCE [LARGE SCALE GENOMIC DNA]</scope>
    <source>
        <strain evidence="3">DSM 12680 / TGB-C1</strain>
    </source>
</reference>
<dbReference type="Proteomes" id="UP000000378">
    <property type="component" value="Chromosome"/>
</dbReference>
<name>D7CIT7_SYNLT</name>
<dbReference type="EMBL" id="CP002048">
    <property type="protein sequence ID" value="ADI02815.1"/>
    <property type="molecule type" value="Genomic_DNA"/>
</dbReference>
<feature type="transmembrane region" description="Helical" evidence="1">
    <location>
        <begin position="22"/>
        <end position="42"/>
    </location>
</feature>